<reference evidence="1" key="1">
    <citation type="submission" date="2021-02" db="EMBL/GenBank/DDBJ databases">
        <authorList>
            <person name="Nowell W R."/>
        </authorList>
    </citation>
    <scope>NUCLEOTIDE SEQUENCE</scope>
</reference>
<comment type="caution">
    <text evidence="1">The sequence shown here is derived from an EMBL/GenBank/DDBJ whole genome shotgun (WGS) entry which is preliminary data.</text>
</comment>
<evidence type="ECO:0000313" key="3">
    <source>
        <dbReference type="Proteomes" id="UP000663828"/>
    </source>
</evidence>
<dbReference type="Proteomes" id="UP000663828">
    <property type="component" value="Unassembled WGS sequence"/>
</dbReference>
<keyword evidence="3" id="KW-1185">Reference proteome</keyword>
<gene>
    <name evidence="2" type="ORF">EDS130_LOCUS31147</name>
    <name evidence="1" type="ORF">XAT740_LOCUS24532</name>
</gene>
<dbReference type="EMBL" id="CAJNOJ010000225">
    <property type="protein sequence ID" value="CAF1311092.1"/>
    <property type="molecule type" value="Genomic_DNA"/>
</dbReference>
<accession>A0A814XQ52</accession>
<dbReference type="EMBL" id="CAJNOR010001904">
    <property type="protein sequence ID" value="CAF1217620.1"/>
    <property type="molecule type" value="Genomic_DNA"/>
</dbReference>
<protein>
    <submittedName>
        <fullName evidence="1">Uncharacterized protein</fullName>
    </submittedName>
</protein>
<name>A0A814XQ52_ADIRI</name>
<proteinExistence type="predicted"/>
<dbReference type="AlphaFoldDB" id="A0A814XQ52"/>
<organism evidence="1 3">
    <name type="scientific">Adineta ricciae</name>
    <name type="common">Rotifer</name>
    <dbReference type="NCBI Taxonomy" id="249248"/>
    <lineage>
        <taxon>Eukaryota</taxon>
        <taxon>Metazoa</taxon>
        <taxon>Spiralia</taxon>
        <taxon>Gnathifera</taxon>
        <taxon>Rotifera</taxon>
        <taxon>Eurotatoria</taxon>
        <taxon>Bdelloidea</taxon>
        <taxon>Adinetida</taxon>
        <taxon>Adinetidae</taxon>
        <taxon>Adineta</taxon>
    </lineage>
</organism>
<evidence type="ECO:0000313" key="2">
    <source>
        <dbReference type="EMBL" id="CAF1311092.1"/>
    </source>
</evidence>
<sequence>MNCKVCQEIALPTILGGLKLCDEDPTSKNPLNKYKSVDTLYDVIIRINNLSDLRSEEWEILVGKHTKCVIPIPVITDNSNEPLKASSEVKEGVVAYNRGKTYLLRKLRKVELPSGNLMSTEGTSIAAGRETISI</sequence>
<dbReference type="Proteomes" id="UP000663852">
    <property type="component" value="Unassembled WGS sequence"/>
</dbReference>
<evidence type="ECO:0000313" key="1">
    <source>
        <dbReference type="EMBL" id="CAF1217620.1"/>
    </source>
</evidence>